<evidence type="ECO:0000256" key="1">
    <source>
        <dbReference type="SAM" id="MobiDB-lite"/>
    </source>
</evidence>
<dbReference type="EMBL" id="HBUF01626554">
    <property type="protein sequence ID" value="CAG6782228.1"/>
    <property type="molecule type" value="Transcribed_RNA"/>
</dbReference>
<organism evidence="2">
    <name type="scientific">Cacopsylla melanoneura</name>
    <dbReference type="NCBI Taxonomy" id="428564"/>
    <lineage>
        <taxon>Eukaryota</taxon>
        <taxon>Metazoa</taxon>
        <taxon>Ecdysozoa</taxon>
        <taxon>Arthropoda</taxon>
        <taxon>Hexapoda</taxon>
        <taxon>Insecta</taxon>
        <taxon>Pterygota</taxon>
        <taxon>Neoptera</taxon>
        <taxon>Paraneoptera</taxon>
        <taxon>Hemiptera</taxon>
        <taxon>Sternorrhyncha</taxon>
        <taxon>Psylloidea</taxon>
        <taxon>Psyllidae</taxon>
        <taxon>Psyllinae</taxon>
        <taxon>Cacopsylla</taxon>
    </lineage>
</organism>
<evidence type="ECO:0000313" key="2">
    <source>
        <dbReference type="EMBL" id="CAG6782271.1"/>
    </source>
</evidence>
<dbReference type="EMBL" id="HBUF01626553">
    <property type="protein sequence ID" value="CAG6782222.1"/>
    <property type="molecule type" value="Transcribed_RNA"/>
</dbReference>
<protein>
    <submittedName>
        <fullName evidence="2">Uncharacterized protein</fullName>
    </submittedName>
</protein>
<proteinExistence type="predicted"/>
<feature type="compositionally biased region" description="Polar residues" evidence="1">
    <location>
        <begin position="151"/>
        <end position="168"/>
    </location>
</feature>
<dbReference type="EMBL" id="HBUF01626556">
    <property type="protein sequence ID" value="CAG6782240.1"/>
    <property type="molecule type" value="Transcribed_RNA"/>
</dbReference>
<name>A0A8D9BIW8_9HEMI</name>
<sequence length="195" mass="19914">MDDNADVESGLGEYFGSDMQLQVEIVGSPTSPDVRTTITQAGCGGSTVDTVHCSHPVPGVNKGLIGGSGNGMNGSNNGMMGSNNGIIGSGNGIVGSVAGEDESDYYTPDEPCTTILSPVQECVESQNHPKQSAPSHVSTTENGGIGGTPILKNNNWNTSLPGTPLSTASHRSSGDSYSSSSSTKQLLTYENSTLT</sequence>
<reference evidence="2" key="1">
    <citation type="submission" date="2021-05" db="EMBL/GenBank/DDBJ databases">
        <authorList>
            <person name="Alioto T."/>
            <person name="Alioto T."/>
            <person name="Gomez Garrido J."/>
        </authorList>
    </citation>
    <scope>NUCLEOTIDE SEQUENCE</scope>
</reference>
<dbReference type="EMBL" id="HBUF01626558">
    <property type="protein sequence ID" value="CAG6782252.1"/>
    <property type="molecule type" value="Transcribed_RNA"/>
</dbReference>
<dbReference type="EMBL" id="HBUF01626559">
    <property type="protein sequence ID" value="CAG6782258.1"/>
    <property type="molecule type" value="Transcribed_RNA"/>
</dbReference>
<dbReference type="EMBL" id="HBUF01626560">
    <property type="protein sequence ID" value="CAG6782264.1"/>
    <property type="molecule type" value="Transcribed_RNA"/>
</dbReference>
<accession>A0A8D9BIW8</accession>
<feature type="region of interest" description="Disordered" evidence="1">
    <location>
        <begin position="123"/>
        <end position="195"/>
    </location>
</feature>
<dbReference type="EMBL" id="HBUF01626557">
    <property type="protein sequence ID" value="CAG6782246.1"/>
    <property type="molecule type" value="Transcribed_RNA"/>
</dbReference>
<dbReference type="AlphaFoldDB" id="A0A8D9BIW8"/>
<feature type="compositionally biased region" description="Polar residues" evidence="1">
    <location>
        <begin position="183"/>
        <end position="195"/>
    </location>
</feature>
<feature type="compositionally biased region" description="Low complexity" evidence="1">
    <location>
        <begin position="169"/>
        <end position="182"/>
    </location>
</feature>
<feature type="compositionally biased region" description="Polar residues" evidence="1">
    <location>
        <begin position="123"/>
        <end position="142"/>
    </location>
</feature>
<dbReference type="EMBL" id="HBUF01626562">
    <property type="protein sequence ID" value="CAG6782277.1"/>
    <property type="molecule type" value="Transcribed_RNA"/>
</dbReference>
<dbReference type="EMBL" id="HBUF01626561">
    <property type="protein sequence ID" value="CAG6782271.1"/>
    <property type="molecule type" value="Transcribed_RNA"/>
</dbReference>
<dbReference type="EMBL" id="HBUF01626555">
    <property type="protein sequence ID" value="CAG6782234.1"/>
    <property type="molecule type" value="Transcribed_RNA"/>
</dbReference>